<evidence type="ECO:0000313" key="2">
    <source>
        <dbReference type="Proteomes" id="UP000006744"/>
    </source>
</evidence>
<dbReference type="Proteomes" id="UP000006744">
    <property type="component" value="Plasmid pG9842_209"/>
</dbReference>
<dbReference type="HOGENOM" id="CLU_3095201_0_0_9"/>
<proteinExistence type="predicted"/>
<protein>
    <submittedName>
        <fullName evidence="1">Uncharacterized protein</fullName>
    </submittedName>
</protein>
<dbReference type="EMBL" id="CP001187">
    <property type="protein sequence ID" value="ACK98623.1"/>
    <property type="molecule type" value="Genomic_DNA"/>
</dbReference>
<organism evidence="1 2">
    <name type="scientific">Bacillus cereus (strain G9842)</name>
    <dbReference type="NCBI Taxonomy" id="405531"/>
    <lineage>
        <taxon>Bacteria</taxon>
        <taxon>Bacillati</taxon>
        <taxon>Bacillota</taxon>
        <taxon>Bacilli</taxon>
        <taxon>Bacillales</taxon>
        <taxon>Bacillaceae</taxon>
        <taxon>Bacillus</taxon>
        <taxon>Bacillus cereus group</taxon>
    </lineage>
</organism>
<name>B7IZ43_BACC2</name>
<dbReference type="KEGG" id="bcg:BCG9842_0020"/>
<keyword evidence="1" id="KW-0614">Plasmid</keyword>
<dbReference type="AlphaFoldDB" id="B7IZ43"/>
<gene>
    <name evidence="1" type="ordered locus">BCG9842_0020</name>
</gene>
<evidence type="ECO:0000313" key="1">
    <source>
        <dbReference type="EMBL" id="ACK98623.1"/>
    </source>
</evidence>
<reference evidence="1 2" key="1">
    <citation type="submission" date="2008-10" db="EMBL/GenBank/DDBJ databases">
        <title>Genome sequence of Bacillus cereus G9842.</title>
        <authorList>
            <person name="Dodson R.J."/>
            <person name="Durkin A.S."/>
            <person name="Rosovitz M.J."/>
            <person name="Rasko D.A."/>
            <person name="Hoffmaster A."/>
            <person name="Ravel J."/>
            <person name="Sutton G."/>
        </authorList>
    </citation>
    <scope>NUCLEOTIDE SEQUENCE [LARGE SCALE GENOMIC DNA]</scope>
    <source>
        <strain evidence="1 2">G9842</strain>
        <plasmid evidence="1 2">pG9842_209</plasmid>
    </source>
</reference>
<geneLocation type="plasmid" evidence="1 2">
    <name>pG9842_209</name>
</geneLocation>
<dbReference type="RefSeq" id="WP_000008609.1">
    <property type="nucleotide sequence ID" value="NC_011775.1"/>
</dbReference>
<sequence length="51" mass="6183">MSFKEWSKIETGQEWNELQEQGMTNEQIKLLLIDYEEYCEENNLSPSFKNH</sequence>
<accession>B7IZ43</accession>